<keyword evidence="4 7" id="KW-0813">Transport</keyword>
<dbReference type="PIRSF" id="PIRSF003107">
    <property type="entry name" value="PhoU"/>
    <property type="match status" value="1"/>
</dbReference>
<keyword evidence="10" id="KW-1185">Reference proteome</keyword>
<dbReference type="NCBIfam" id="TIGR02135">
    <property type="entry name" value="phoU_full"/>
    <property type="match status" value="1"/>
</dbReference>
<keyword evidence="6 7" id="KW-0592">Phosphate transport</keyword>
<dbReference type="GO" id="GO:0045936">
    <property type="term" value="P:negative regulation of phosphate metabolic process"/>
    <property type="evidence" value="ECO:0007669"/>
    <property type="project" value="InterPro"/>
</dbReference>
<comment type="caution">
    <text evidence="9">The sequence shown here is derived from an EMBL/GenBank/DDBJ whole genome shotgun (WGS) entry which is preliminary data.</text>
</comment>
<keyword evidence="5 7" id="KW-0963">Cytoplasm</keyword>
<dbReference type="AlphaFoldDB" id="A0A543HU82"/>
<organism evidence="9 10">
    <name type="scientific">Humibacillus xanthopallidus</name>
    <dbReference type="NCBI Taxonomy" id="412689"/>
    <lineage>
        <taxon>Bacteria</taxon>
        <taxon>Bacillati</taxon>
        <taxon>Actinomycetota</taxon>
        <taxon>Actinomycetes</taxon>
        <taxon>Micrococcales</taxon>
        <taxon>Intrasporangiaceae</taxon>
        <taxon>Humibacillus</taxon>
    </lineage>
</organism>
<dbReference type="RefSeq" id="WP_141843708.1">
    <property type="nucleotide sequence ID" value="NZ_VFPM01000002.1"/>
</dbReference>
<dbReference type="OrthoDB" id="9814256at2"/>
<protein>
    <recommendedName>
        <fullName evidence="7">Phosphate-specific transport system accessory protein PhoU</fullName>
    </recommendedName>
</protein>
<dbReference type="PANTHER" id="PTHR42930">
    <property type="entry name" value="PHOSPHATE-SPECIFIC TRANSPORT SYSTEM ACCESSORY PROTEIN PHOU"/>
    <property type="match status" value="1"/>
</dbReference>
<gene>
    <name evidence="9" type="ORF">FBY41_1836</name>
</gene>
<evidence type="ECO:0000313" key="9">
    <source>
        <dbReference type="EMBL" id="TQM61819.1"/>
    </source>
</evidence>
<reference evidence="9 10" key="1">
    <citation type="submission" date="2019-06" db="EMBL/GenBank/DDBJ databases">
        <title>Genome sequencing of plant associated microbes to promote plant fitness in Sorghum bicolor and Oryza sativa.</title>
        <authorList>
            <person name="Coleman-Derr D."/>
        </authorList>
    </citation>
    <scope>NUCLEOTIDE SEQUENCE [LARGE SCALE GENOMIC DNA]</scope>
    <source>
        <strain evidence="9 10">KV-663</strain>
    </source>
</reference>
<evidence type="ECO:0000256" key="6">
    <source>
        <dbReference type="ARBA" id="ARBA00022592"/>
    </source>
</evidence>
<evidence type="ECO:0000256" key="7">
    <source>
        <dbReference type="PIRNR" id="PIRNR003107"/>
    </source>
</evidence>
<dbReference type="PANTHER" id="PTHR42930:SF3">
    <property type="entry name" value="PHOSPHATE-SPECIFIC TRANSPORT SYSTEM ACCESSORY PROTEIN PHOU"/>
    <property type="match status" value="1"/>
</dbReference>
<accession>A0A543HU82</accession>
<dbReference type="Gene3D" id="1.20.58.220">
    <property type="entry name" value="Phosphate transport system protein phou homolog 2, domain 2"/>
    <property type="match status" value="1"/>
</dbReference>
<dbReference type="SUPFAM" id="SSF109755">
    <property type="entry name" value="PhoU-like"/>
    <property type="match status" value="1"/>
</dbReference>
<evidence type="ECO:0000313" key="10">
    <source>
        <dbReference type="Proteomes" id="UP000316747"/>
    </source>
</evidence>
<dbReference type="GO" id="GO:0030643">
    <property type="term" value="P:intracellular phosphate ion homeostasis"/>
    <property type="evidence" value="ECO:0007669"/>
    <property type="project" value="InterPro"/>
</dbReference>
<dbReference type="GO" id="GO:0005737">
    <property type="term" value="C:cytoplasm"/>
    <property type="evidence" value="ECO:0007669"/>
    <property type="project" value="UniProtKB-SubCell"/>
</dbReference>
<evidence type="ECO:0000256" key="2">
    <source>
        <dbReference type="ARBA" id="ARBA00008107"/>
    </source>
</evidence>
<feature type="domain" description="PhoU" evidence="8">
    <location>
        <begin position="121"/>
        <end position="204"/>
    </location>
</feature>
<dbReference type="InterPro" id="IPR028366">
    <property type="entry name" value="PhoU"/>
</dbReference>
<comment type="similarity">
    <text evidence="2 7">Belongs to the PhoU family.</text>
</comment>
<feature type="domain" description="PhoU" evidence="8">
    <location>
        <begin position="17"/>
        <end position="103"/>
    </location>
</feature>
<evidence type="ECO:0000256" key="3">
    <source>
        <dbReference type="ARBA" id="ARBA00011738"/>
    </source>
</evidence>
<evidence type="ECO:0000259" key="8">
    <source>
        <dbReference type="Pfam" id="PF01895"/>
    </source>
</evidence>
<dbReference type="FunFam" id="1.20.58.220:FF:000004">
    <property type="entry name" value="Phosphate-specific transport system accessory protein PhoU"/>
    <property type="match status" value="1"/>
</dbReference>
<dbReference type="InterPro" id="IPR038078">
    <property type="entry name" value="PhoU-like_sf"/>
</dbReference>
<dbReference type="Pfam" id="PF01895">
    <property type="entry name" value="PhoU"/>
    <property type="match status" value="2"/>
</dbReference>
<proteinExistence type="inferred from homology"/>
<comment type="function">
    <text evidence="7">Plays a role in the regulation of phosphate uptake.</text>
</comment>
<comment type="subcellular location">
    <subcellularLocation>
        <location evidence="1 7">Cytoplasm</location>
    </subcellularLocation>
</comment>
<dbReference type="GO" id="GO:0006817">
    <property type="term" value="P:phosphate ion transport"/>
    <property type="evidence" value="ECO:0007669"/>
    <property type="project" value="UniProtKB-KW"/>
</dbReference>
<evidence type="ECO:0000256" key="5">
    <source>
        <dbReference type="ARBA" id="ARBA00022490"/>
    </source>
</evidence>
<sequence>MRDQFHEDLDTISDQLVELTRLAGSAISRATTALLDADVHLAESVIEADRKLDDIRIELDELSIDLLARQQPVATDLRIVVTAMHMSSDLERMGDLARHVAKVARLRTPDSAVPPELRSHILQMGQVAEAIVAKCGSIIASKDVAAAIALEKDDDQMDELHRQLFAALLDEDTSWPRSSILDLTLVGRYYERFADHAVSVARRVIYLVTGEYDQVVDHEEEEDAQEVAALEHGTPATS</sequence>
<dbReference type="EMBL" id="VFPM01000002">
    <property type="protein sequence ID" value="TQM61819.1"/>
    <property type="molecule type" value="Genomic_DNA"/>
</dbReference>
<dbReference type="InterPro" id="IPR026022">
    <property type="entry name" value="PhoU_dom"/>
</dbReference>
<name>A0A543HU82_9MICO</name>
<comment type="subunit">
    <text evidence="3 7">Homodimer.</text>
</comment>
<evidence type="ECO:0000256" key="1">
    <source>
        <dbReference type="ARBA" id="ARBA00004496"/>
    </source>
</evidence>
<evidence type="ECO:0000256" key="4">
    <source>
        <dbReference type="ARBA" id="ARBA00022448"/>
    </source>
</evidence>
<dbReference type="Proteomes" id="UP000316747">
    <property type="component" value="Unassembled WGS sequence"/>
</dbReference>